<dbReference type="EMBL" id="CAJVQB010103263">
    <property type="protein sequence ID" value="CAG8850885.1"/>
    <property type="molecule type" value="Genomic_DNA"/>
</dbReference>
<organism evidence="1 2">
    <name type="scientific">Gigaspora margarita</name>
    <dbReference type="NCBI Taxonomy" id="4874"/>
    <lineage>
        <taxon>Eukaryota</taxon>
        <taxon>Fungi</taxon>
        <taxon>Fungi incertae sedis</taxon>
        <taxon>Mucoromycota</taxon>
        <taxon>Glomeromycotina</taxon>
        <taxon>Glomeromycetes</taxon>
        <taxon>Diversisporales</taxon>
        <taxon>Gigasporaceae</taxon>
        <taxon>Gigaspora</taxon>
    </lineage>
</organism>
<accession>A0ABN7XC48</accession>
<keyword evidence="2" id="KW-1185">Reference proteome</keyword>
<gene>
    <name evidence="1" type="ORF">GMARGA_LOCUS40445</name>
</gene>
<evidence type="ECO:0000313" key="1">
    <source>
        <dbReference type="EMBL" id="CAG8850885.1"/>
    </source>
</evidence>
<sequence>LCLNLDLTKNLITILEFMKAAIIIKSRYKLLNPDPDITIVALRRNPPIFAKENTSPKSQHYTKIGPLIE</sequence>
<name>A0ABN7XC48_GIGMA</name>
<proteinExistence type="predicted"/>
<evidence type="ECO:0000313" key="2">
    <source>
        <dbReference type="Proteomes" id="UP000789901"/>
    </source>
</evidence>
<feature type="non-terminal residue" evidence="1">
    <location>
        <position position="1"/>
    </location>
</feature>
<dbReference type="Proteomes" id="UP000789901">
    <property type="component" value="Unassembled WGS sequence"/>
</dbReference>
<protein>
    <submittedName>
        <fullName evidence="1">12362_t:CDS:1</fullName>
    </submittedName>
</protein>
<reference evidence="1 2" key="1">
    <citation type="submission" date="2021-06" db="EMBL/GenBank/DDBJ databases">
        <authorList>
            <person name="Kallberg Y."/>
            <person name="Tangrot J."/>
            <person name="Rosling A."/>
        </authorList>
    </citation>
    <scope>NUCLEOTIDE SEQUENCE [LARGE SCALE GENOMIC DNA]</scope>
    <source>
        <strain evidence="1 2">120-4 pot B 10/14</strain>
    </source>
</reference>
<comment type="caution">
    <text evidence="1">The sequence shown here is derived from an EMBL/GenBank/DDBJ whole genome shotgun (WGS) entry which is preliminary data.</text>
</comment>